<name>A0A8B8DU08_CRAVI</name>
<dbReference type="KEGG" id="cvn:111128863"/>
<dbReference type="InterPro" id="IPR039731">
    <property type="entry name" value="Rce1"/>
</dbReference>
<evidence type="ECO:0000256" key="8">
    <source>
        <dbReference type="ARBA" id="ARBA00023136"/>
    </source>
</evidence>
<gene>
    <name evidence="16" type="primary">LOC111128863</name>
</gene>
<keyword evidence="6" id="KW-0256">Endoplasmic reticulum</keyword>
<keyword evidence="8 13" id="KW-0472">Membrane</keyword>
<organism evidence="15 16">
    <name type="scientific">Crassostrea virginica</name>
    <name type="common">Eastern oyster</name>
    <dbReference type="NCBI Taxonomy" id="6565"/>
    <lineage>
        <taxon>Eukaryota</taxon>
        <taxon>Metazoa</taxon>
        <taxon>Spiralia</taxon>
        <taxon>Lophotrochozoa</taxon>
        <taxon>Mollusca</taxon>
        <taxon>Bivalvia</taxon>
        <taxon>Autobranchia</taxon>
        <taxon>Pteriomorphia</taxon>
        <taxon>Ostreida</taxon>
        <taxon>Ostreoidea</taxon>
        <taxon>Ostreidae</taxon>
        <taxon>Crassostrea</taxon>
    </lineage>
</organism>
<dbReference type="PANTHER" id="PTHR13046:SF0">
    <property type="entry name" value="CAAX PRENYL PROTEASE 2"/>
    <property type="match status" value="1"/>
</dbReference>
<evidence type="ECO:0000256" key="4">
    <source>
        <dbReference type="ARBA" id="ARBA00022692"/>
    </source>
</evidence>
<proteinExistence type="inferred from homology"/>
<protein>
    <recommendedName>
        <fullName evidence="12">CAAX prenyl protease 2</fullName>
        <ecNumber evidence="11">3.4.26.1</ecNumber>
    </recommendedName>
    <alternativeName>
        <fullName evidence="9">Farnesylated proteins-converting enzyme 2</fullName>
    </alternativeName>
</protein>
<dbReference type="OrthoDB" id="271604at2759"/>
<evidence type="ECO:0000256" key="3">
    <source>
        <dbReference type="ARBA" id="ARBA00022670"/>
    </source>
</evidence>
<feature type="transmembrane region" description="Helical" evidence="13">
    <location>
        <begin position="12"/>
        <end position="32"/>
    </location>
</feature>
<dbReference type="GO" id="GO:0071586">
    <property type="term" value="P:CAAX-box protein processing"/>
    <property type="evidence" value="ECO:0007669"/>
    <property type="project" value="InterPro"/>
</dbReference>
<dbReference type="Proteomes" id="UP000694844">
    <property type="component" value="Chromosome 4"/>
</dbReference>
<keyword evidence="5" id="KW-0378">Hydrolase</keyword>
<keyword evidence="3" id="KW-0645">Protease</keyword>
<evidence type="ECO:0000256" key="1">
    <source>
        <dbReference type="ARBA" id="ARBA00004477"/>
    </source>
</evidence>
<evidence type="ECO:0000256" key="9">
    <source>
        <dbReference type="ARBA" id="ARBA00032607"/>
    </source>
</evidence>
<comment type="similarity">
    <text evidence="2">Belongs to the peptidase U48 family.</text>
</comment>
<feature type="transmembrane region" description="Helical" evidence="13">
    <location>
        <begin position="201"/>
        <end position="219"/>
    </location>
</feature>
<feature type="transmembrane region" description="Helical" evidence="13">
    <location>
        <begin position="52"/>
        <end position="69"/>
    </location>
</feature>
<accession>A0A8B8DU08</accession>
<dbReference type="PANTHER" id="PTHR13046">
    <property type="entry name" value="PROTEASE U48 CAAX PRENYL PROTEASE RCE1"/>
    <property type="match status" value="1"/>
</dbReference>
<evidence type="ECO:0000313" key="16">
    <source>
        <dbReference type="RefSeq" id="XP_022330476.1"/>
    </source>
</evidence>
<evidence type="ECO:0000256" key="11">
    <source>
        <dbReference type="ARBA" id="ARBA00049729"/>
    </source>
</evidence>
<comment type="catalytic activity">
    <reaction evidence="10">
        <text>Hydrolyzes the peptide bond -P2-(S-farnesyl or geranylgeranyl)C-P1'-P2'-P3'-COOH where P1' and P2' are amino acids with aliphatic sidechains and P3' is any C-terminal residue.</text>
        <dbReference type="EC" id="3.4.26.1"/>
    </reaction>
</comment>
<keyword evidence="7 13" id="KW-1133">Transmembrane helix</keyword>
<feature type="transmembrane region" description="Helical" evidence="13">
    <location>
        <begin position="258"/>
        <end position="277"/>
    </location>
</feature>
<dbReference type="EC" id="3.4.26.1" evidence="11"/>
<evidence type="ECO:0000313" key="15">
    <source>
        <dbReference type="Proteomes" id="UP000694844"/>
    </source>
</evidence>
<dbReference type="GeneID" id="111128863"/>
<keyword evidence="15" id="KW-1185">Reference proteome</keyword>
<evidence type="ECO:0000256" key="5">
    <source>
        <dbReference type="ARBA" id="ARBA00022801"/>
    </source>
</evidence>
<evidence type="ECO:0000256" key="12">
    <source>
        <dbReference type="ARBA" id="ARBA00049763"/>
    </source>
</evidence>
<evidence type="ECO:0000259" key="14">
    <source>
        <dbReference type="Pfam" id="PF02517"/>
    </source>
</evidence>
<dbReference type="InterPro" id="IPR003675">
    <property type="entry name" value="Rce1/LyrA-like_dom"/>
</dbReference>
<feature type="transmembrane region" description="Helical" evidence="13">
    <location>
        <begin position="89"/>
        <end position="113"/>
    </location>
</feature>
<feature type="transmembrane region" description="Helical" evidence="13">
    <location>
        <begin position="157"/>
        <end position="180"/>
    </location>
</feature>
<keyword evidence="4 13" id="KW-0812">Transmembrane</keyword>
<dbReference type="GO" id="GO:0005789">
    <property type="term" value="C:endoplasmic reticulum membrane"/>
    <property type="evidence" value="ECO:0007669"/>
    <property type="project" value="UniProtKB-SubCell"/>
</dbReference>
<reference evidence="16" key="1">
    <citation type="submission" date="2025-08" db="UniProtKB">
        <authorList>
            <consortium name="RefSeq"/>
        </authorList>
    </citation>
    <scope>IDENTIFICATION</scope>
    <source>
        <tissue evidence="16">Whole sample</tissue>
    </source>
</reference>
<comment type="subcellular location">
    <subcellularLocation>
        <location evidence="1">Endoplasmic reticulum membrane</location>
        <topology evidence="1">Multi-pass membrane protein</topology>
    </subcellularLocation>
</comment>
<evidence type="ECO:0000256" key="13">
    <source>
        <dbReference type="SAM" id="Phobius"/>
    </source>
</evidence>
<evidence type="ECO:0000256" key="7">
    <source>
        <dbReference type="ARBA" id="ARBA00022989"/>
    </source>
</evidence>
<dbReference type="GO" id="GO:0004222">
    <property type="term" value="F:metalloendopeptidase activity"/>
    <property type="evidence" value="ECO:0007669"/>
    <property type="project" value="InterPro"/>
</dbReference>
<evidence type="ECO:0000256" key="2">
    <source>
        <dbReference type="ARBA" id="ARBA00006897"/>
    </source>
</evidence>
<evidence type="ECO:0000256" key="10">
    <source>
        <dbReference type="ARBA" id="ARBA00047280"/>
    </source>
</evidence>
<dbReference type="AlphaFoldDB" id="A0A8B8DU08"/>
<dbReference type="Pfam" id="PF02517">
    <property type="entry name" value="Rce1-like"/>
    <property type="match status" value="1"/>
</dbReference>
<sequence>MAPMIFELQHWQSVLVCLLFAVIYVGSLYVWIDDKNKNRDHPDTIKRRFISVSVICVIIPILLQCFGTTSNAESAHTFLEWLGIRFSGFVAAVVLPLILTMVLFLGPLTLHYVDGVFRIYLEPRYWTNSMQNLIWIRNHIVAPISEEMIYRACMLPLLVPCFGTGVSVFLCPLFFGVAHFHHMIEKVIQGRQPLAEAFKQSMFQLCYTALFGAYSAFLFLRTGHFVAPVVAHAFCNHMGFPAFTEVMAYPNTETRHKLIASFVIGLVMWMALLYPITSPFLYSNDIYDL</sequence>
<feature type="domain" description="CAAX prenyl protease 2/Lysostaphin resistance protein A-like" evidence="14">
    <location>
        <begin position="132"/>
        <end position="238"/>
    </location>
</feature>
<evidence type="ECO:0000256" key="6">
    <source>
        <dbReference type="ARBA" id="ARBA00022824"/>
    </source>
</evidence>
<dbReference type="RefSeq" id="XP_022330476.1">
    <property type="nucleotide sequence ID" value="XM_022474768.1"/>
</dbReference>